<name>A0A2N9E1T5_FAGSY</name>
<dbReference type="PANTHER" id="PTHR33116">
    <property type="entry name" value="REVERSE TRANSCRIPTASE ZINC-BINDING DOMAIN-CONTAINING PROTEIN-RELATED-RELATED"/>
    <property type="match status" value="1"/>
</dbReference>
<gene>
    <name evidence="3" type="ORF">FSB_LOCUS738</name>
</gene>
<feature type="compositionally biased region" description="Basic and acidic residues" evidence="1">
    <location>
        <begin position="47"/>
        <end position="61"/>
    </location>
</feature>
<proteinExistence type="predicted"/>
<dbReference type="SUPFAM" id="SSF56672">
    <property type="entry name" value="DNA/RNA polymerases"/>
    <property type="match status" value="1"/>
</dbReference>
<dbReference type="PROSITE" id="PS50878">
    <property type="entry name" value="RT_POL"/>
    <property type="match status" value="1"/>
</dbReference>
<dbReference type="EMBL" id="OIVN01000027">
    <property type="protein sequence ID" value="SPC72856.1"/>
    <property type="molecule type" value="Genomic_DNA"/>
</dbReference>
<dbReference type="InterPro" id="IPR043502">
    <property type="entry name" value="DNA/RNA_pol_sf"/>
</dbReference>
<feature type="region of interest" description="Disordered" evidence="1">
    <location>
        <begin position="1"/>
        <end position="61"/>
    </location>
</feature>
<feature type="domain" description="Reverse transcriptase" evidence="2">
    <location>
        <begin position="84"/>
        <end position="305"/>
    </location>
</feature>
<dbReference type="Pfam" id="PF13966">
    <property type="entry name" value="zf-RVT"/>
    <property type="match status" value="1"/>
</dbReference>
<dbReference type="InterPro" id="IPR026960">
    <property type="entry name" value="RVT-Znf"/>
</dbReference>
<feature type="compositionally biased region" description="Basic and acidic residues" evidence="1">
    <location>
        <begin position="1"/>
        <end position="38"/>
    </location>
</feature>
<evidence type="ECO:0000313" key="3">
    <source>
        <dbReference type="EMBL" id="SPC72856.1"/>
    </source>
</evidence>
<evidence type="ECO:0000256" key="1">
    <source>
        <dbReference type="SAM" id="MobiDB-lite"/>
    </source>
</evidence>
<sequence>MPRAKIEGLREIEKTESREPLAARGDQEARAAGGERRSKGNQQPPRAADRAESHREDAKGLDRPFEEDEVFNVVKNFNGDKAPEFHEQGHFEKSSNATFISLIPKKPRAVVLKGFRPISLVGSVYKIFAKVLANRLSLVLSKSGILGVLCKLDLEKAYDHVNWDFLLYMLRRCGYSDSSRGICQGDPLSPMLFVIVMEAFSRMMKKLVGGNYLSGFHAGGRSSNPLLLSRLLFADDTQIFSDANPKHMTHLRYVLNWFEAISGLRVNLGKSELVPVGSVPAKEELATILGCKTSSLPMQYLGLPLGAKFKSQEIWNPVLEKMERRLAGWKRSYLSKGSRLILIKSTLSNLPTYFMYGMERDVLWRRVIEEKYGSMGGGWHTPMVRGIYGVSLWKYISKGWAPFSKFIEFEVGDGTKIRFWSDVWCGAEPLMVSFPELYRISRDKATFVANHLRVRLGAVHWEMDFIRLTQDWEMVSVSRIDWIVCGFHGNAFGNQPPRVAFFMWTVGLGKILTTENLRRRNIILVSWCCMCKMEGETIDHLFLHCTVVREMWDTVLSLFGMHWVMPRRVVAL</sequence>
<dbReference type="AlphaFoldDB" id="A0A2N9E1T5"/>
<dbReference type="PANTHER" id="PTHR33116:SF78">
    <property type="entry name" value="OS12G0587133 PROTEIN"/>
    <property type="match status" value="1"/>
</dbReference>
<dbReference type="InterPro" id="IPR000477">
    <property type="entry name" value="RT_dom"/>
</dbReference>
<organism evidence="3">
    <name type="scientific">Fagus sylvatica</name>
    <name type="common">Beechnut</name>
    <dbReference type="NCBI Taxonomy" id="28930"/>
    <lineage>
        <taxon>Eukaryota</taxon>
        <taxon>Viridiplantae</taxon>
        <taxon>Streptophyta</taxon>
        <taxon>Embryophyta</taxon>
        <taxon>Tracheophyta</taxon>
        <taxon>Spermatophyta</taxon>
        <taxon>Magnoliopsida</taxon>
        <taxon>eudicotyledons</taxon>
        <taxon>Gunneridae</taxon>
        <taxon>Pentapetalae</taxon>
        <taxon>rosids</taxon>
        <taxon>fabids</taxon>
        <taxon>Fagales</taxon>
        <taxon>Fagaceae</taxon>
        <taxon>Fagus</taxon>
    </lineage>
</organism>
<dbReference type="CDD" id="cd01650">
    <property type="entry name" value="RT_nLTR_like"/>
    <property type="match status" value="1"/>
</dbReference>
<evidence type="ECO:0000259" key="2">
    <source>
        <dbReference type="PROSITE" id="PS50878"/>
    </source>
</evidence>
<accession>A0A2N9E1T5</accession>
<dbReference type="Pfam" id="PF00078">
    <property type="entry name" value="RVT_1"/>
    <property type="match status" value="1"/>
</dbReference>
<reference evidence="3" key="1">
    <citation type="submission" date="2018-02" db="EMBL/GenBank/DDBJ databases">
        <authorList>
            <person name="Cohen D.B."/>
            <person name="Kent A.D."/>
        </authorList>
    </citation>
    <scope>NUCLEOTIDE SEQUENCE</scope>
</reference>
<protein>
    <recommendedName>
        <fullName evidence="2">Reverse transcriptase domain-containing protein</fullName>
    </recommendedName>
</protein>